<dbReference type="SUPFAM" id="SSF52540">
    <property type="entry name" value="P-loop containing nucleoside triphosphate hydrolases"/>
    <property type="match status" value="1"/>
</dbReference>
<dbReference type="Proteomes" id="UP001178507">
    <property type="component" value="Unassembled WGS sequence"/>
</dbReference>
<evidence type="ECO:0000256" key="9">
    <source>
        <dbReference type="PROSITE-ProRule" id="PRU00283"/>
    </source>
</evidence>
<dbReference type="Gene3D" id="3.40.850.10">
    <property type="entry name" value="Kinesin motor domain"/>
    <property type="match status" value="1"/>
</dbReference>
<evidence type="ECO:0000256" key="5">
    <source>
        <dbReference type="ARBA" id="ARBA00022840"/>
    </source>
</evidence>
<dbReference type="GO" id="GO:0005524">
    <property type="term" value="F:ATP binding"/>
    <property type="evidence" value="ECO:0007669"/>
    <property type="project" value="UniProtKB-UniRule"/>
</dbReference>
<keyword evidence="7 9" id="KW-0505">Motor protein</keyword>
<dbReference type="PRINTS" id="PR00380">
    <property type="entry name" value="KINESINHEAVY"/>
</dbReference>
<dbReference type="SMART" id="SM00129">
    <property type="entry name" value="KISc"/>
    <property type="match status" value="1"/>
</dbReference>
<dbReference type="GO" id="GO:0008017">
    <property type="term" value="F:microtubule binding"/>
    <property type="evidence" value="ECO:0007669"/>
    <property type="project" value="InterPro"/>
</dbReference>
<dbReference type="InterPro" id="IPR019821">
    <property type="entry name" value="Kinesin_motor_CS"/>
</dbReference>
<accession>A0AA36MWF4</accession>
<keyword evidence="6" id="KW-0175">Coiled coil</keyword>
<evidence type="ECO:0000259" key="11">
    <source>
        <dbReference type="PROSITE" id="PS50067"/>
    </source>
</evidence>
<evidence type="ECO:0000256" key="10">
    <source>
        <dbReference type="SAM" id="MobiDB-lite"/>
    </source>
</evidence>
<dbReference type="PROSITE" id="PS50067">
    <property type="entry name" value="KINESIN_MOTOR_2"/>
    <property type="match status" value="1"/>
</dbReference>
<evidence type="ECO:0000256" key="8">
    <source>
        <dbReference type="ARBA" id="ARBA00023212"/>
    </source>
</evidence>
<dbReference type="Gene3D" id="6.10.250.2520">
    <property type="match status" value="1"/>
</dbReference>
<comment type="caution">
    <text evidence="12">The sequence shown here is derived from an EMBL/GenBank/DDBJ whole genome shotgun (WGS) entry which is preliminary data.</text>
</comment>
<dbReference type="AlphaFoldDB" id="A0AA36MWF4"/>
<organism evidence="12 13">
    <name type="scientific">Effrenium voratum</name>
    <dbReference type="NCBI Taxonomy" id="2562239"/>
    <lineage>
        <taxon>Eukaryota</taxon>
        <taxon>Sar</taxon>
        <taxon>Alveolata</taxon>
        <taxon>Dinophyceae</taxon>
        <taxon>Suessiales</taxon>
        <taxon>Symbiodiniaceae</taxon>
        <taxon>Effrenium</taxon>
    </lineage>
</organism>
<protein>
    <recommendedName>
        <fullName evidence="11">Kinesin motor domain-containing protein</fullName>
    </recommendedName>
</protein>
<keyword evidence="4 9" id="KW-0547">Nucleotide-binding</keyword>
<feature type="region of interest" description="Disordered" evidence="10">
    <location>
        <begin position="829"/>
        <end position="859"/>
    </location>
</feature>
<evidence type="ECO:0000313" key="13">
    <source>
        <dbReference type="Proteomes" id="UP001178507"/>
    </source>
</evidence>
<dbReference type="PANTHER" id="PTHR47117">
    <property type="entry name" value="STAR-RELATED LIPID TRANSFER PROTEIN 9"/>
    <property type="match status" value="1"/>
</dbReference>
<keyword evidence="8" id="KW-0206">Cytoskeleton</keyword>
<proteinExistence type="inferred from homology"/>
<dbReference type="InterPro" id="IPR036961">
    <property type="entry name" value="Kinesin_motor_dom_sf"/>
</dbReference>
<name>A0AA36MWF4_9DINO</name>
<dbReference type="EMBL" id="CAUJNA010000798">
    <property type="protein sequence ID" value="CAJ1381318.1"/>
    <property type="molecule type" value="Genomic_DNA"/>
</dbReference>
<feature type="compositionally biased region" description="Polar residues" evidence="10">
    <location>
        <begin position="964"/>
        <end position="982"/>
    </location>
</feature>
<evidence type="ECO:0000256" key="2">
    <source>
        <dbReference type="ARBA" id="ARBA00022490"/>
    </source>
</evidence>
<dbReference type="Pfam" id="PF00225">
    <property type="entry name" value="Kinesin"/>
    <property type="match status" value="1"/>
</dbReference>
<reference evidence="12" key="1">
    <citation type="submission" date="2023-08" db="EMBL/GenBank/DDBJ databases">
        <authorList>
            <person name="Chen Y."/>
            <person name="Shah S."/>
            <person name="Dougan E. K."/>
            <person name="Thang M."/>
            <person name="Chan C."/>
        </authorList>
    </citation>
    <scope>NUCLEOTIDE SEQUENCE</scope>
</reference>
<dbReference type="PROSITE" id="PS00411">
    <property type="entry name" value="KINESIN_MOTOR_1"/>
    <property type="match status" value="1"/>
</dbReference>
<evidence type="ECO:0000313" key="12">
    <source>
        <dbReference type="EMBL" id="CAJ1381318.1"/>
    </source>
</evidence>
<dbReference type="InterPro" id="IPR008984">
    <property type="entry name" value="SMAD_FHA_dom_sf"/>
</dbReference>
<evidence type="ECO:0000256" key="4">
    <source>
        <dbReference type="ARBA" id="ARBA00022741"/>
    </source>
</evidence>
<comment type="similarity">
    <text evidence="9">Belongs to the TRAFAC class myosin-kinesin ATPase superfamily. Kinesin family.</text>
</comment>
<keyword evidence="5 9" id="KW-0067">ATP-binding</keyword>
<keyword evidence="3" id="KW-0493">Microtubule</keyword>
<dbReference type="Pfam" id="PF16183">
    <property type="entry name" value="Kinesin_assoc"/>
    <property type="match status" value="1"/>
</dbReference>
<dbReference type="InterPro" id="IPR001752">
    <property type="entry name" value="Kinesin_motor_dom"/>
</dbReference>
<dbReference type="SUPFAM" id="SSF49879">
    <property type="entry name" value="SMAD/FHA domain"/>
    <property type="match status" value="1"/>
</dbReference>
<sequence>MAETIKVAVRVRPLIQRELDAGATIVVAIHNNAVTVDHGPQRRTFGFDHAYWSVDAKDAGYASQEHVNNDIGKPCLENMLKGYNFCVFAYGQTGAGKTHTLSASSSKGDKQMGLIPFVLEGLFTHHRAKFKNDELRIWISFMEIYNEQIRDLLNPGRDAPDLKVRDHPEFGAYVPGLTEAPCSEIADVKKLMDFGTKKRVTAATNMNAGSSRSHAVFTIRAQRLTGTKPGKKDRKSLSSRVNLVDLAGSERIAKSGADGLRLREGCAINQSLTALGLVIKQLAEIQRDGGKKGAGRRKSTVDEQTKAIPFRASKLTFLLRESLAGNSKTFMVGAISPASCSADETVSTLRFASSVKRVKTVALQNVNKKAEAVASLQAEVTRLAEMLANAGAHGAGDAMITTLHDDLEERERLLQEMTKSHRQEMAEAKLIQAKREEVLKEMGVTQQDLAQTIGIDKDVPYLLNMNEDPALAGKMMYFLPPGQPITIGTHPDNKIVLQGLRMPEHLCAIENLQDQIVVRTCKQPETGNQGLSMKARVCVNGSAMQENEQRKLKHNDKLFLGRVSAVRLIVPEAARSLGQAGSALPEREQDAELLRSVVPEDSRAWAELHLHLEDLRSRLGEESGQEVFRTLIEASGLVDEANEITAAIRPGDNLKFEVELAWDIHRAGAATDIVVIRLMKMKEAPAEPDDEDLSPTSNTSEVDADNMAVAYWTLLKFKARLDQMRDCFDEHQQHGRWSGSGDCLRDPWMEPSIVELKQRLVAHLDAESRRRCASKASGAALSPRDQATKVAAQAAAQVRFGSKASMVSAESLRGPGSREASKVRMLQPTLGRRLTPRGVEASPVPRNAPSTSSTARAKPQVLEDLGGLGSLKAPLSPFARSESCTSISSHNQPKGALKENLQEWQDELGESMKAQLREKTEKEELYRLRIEYLQQQIELYNSVRAQVNPWPQVDRSPRVMGRARSSSPSREPQTSDAGLSTIATTRFAVRTISSAVRSMSARDAIPPTTTSPPVHEVPVVQVTSKEPLTVPGSLSPRYVAKEPLAPIARGGSVSPAPIWPKSCEAPVEPRRMASSLTPERTMEVKQPLRVIPHTVYSVATVRNAPPNYTPVLPLMVLQGRPKEPLAVPVSSPRVCFTT</sequence>
<keyword evidence="2" id="KW-0963">Cytoplasm</keyword>
<evidence type="ECO:0000256" key="3">
    <source>
        <dbReference type="ARBA" id="ARBA00022701"/>
    </source>
</evidence>
<comment type="subcellular location">
    <subcellularLocation>
        <location evidence="1">Cytoplasm</location>
        <location evidence="1">Cytoskeleton</location>
    </subcellularLocation>
</comment>
<dbReference type="GO" id="GO:0007018">
    <property type="term" value="P:microtubule-based movement"/>
    <property type="evidence" value="ECO:0007669"/>
    <property type="project" value="InterPro"/>
</dbReference>
<feature type="binding site" evidence="9">
    <location>
        <begin position="91"/>
        <end position="98"/>
    </location>
    <ligand>
        <name>ATP</name>
        <dbReference type="ChEBI" id="CHEBI:30616"/>
    </ligand>
</feature>
<evidence type="ECO:0000256" key="7">
    <source>
        <dbReference type="ARBA" id="ARBA00023175"/>
    </source>
</evidence>
<keyword evidence="13" id="KW-1185">Reference proteome</keyword>
<feature type="domain" description="Kinesin motor" evidence="11">
    <location>
        <begin position="4"/>
        <end position="358"/>
    </location>
</feature>
<evidence type="ECO:0000256" key="1">
    <source>
        <dbReference type="ARBA" id="ARBA00004245"/>
    </source>
</evidence>
<dbReference type="InterPro" id="IPR032405">
    <property type="entry name" value="Kinesin_assoc"/>
</dbReference>
<dbReference type="InterPro" id="IPR027417">
    <property type="entry name" value="P-loop_NTPase"/>
</dbReference>
<dbReference type="GO" id="GO:0003777">
    <property type="term" value="F:microtubule motor activity"/>
    <property type="evidence" value="ECO:0007669"/>
    <property type="project" value="InterPro"/>
</dbReference>
<evidence type="ECO:0000256" key="6">
    <source>
        <dbReference type="ARBA" id="ARBA00023054"/>
    </source>
</evidence>
<feature type="region of interest" description="Disordered" evidence="10">
    <location>
        <begin position="954"/>
        <end position="982"/>
    </location>
</feature>
<dbReference type="Gene3D" id="2.60.200.20">
    <property type="match status" value="1"/>
</dbReference>
<dbReference type="GO" id="GO:0005874">
    <property type="term" value="C:microtubule"/>
    <property type="evidence" value="ECO:0007669"/>
    <property type="project" value="UniProtKB-KW"/>
</dbReference>
<gene>
    <name evidence="12" type="ORF">EVOR1521_LOCUS9036</name>
</gene>